<dbReference type="PANTHER" id="PTHR33741">
    <property type="entry name" value="TRANSMEMBRANE PROTEIN DDB_G0269096-RELATED"/>
    <property type="match status" value="1"/>
</dbReference>
<protein>
    <submittedName>
        <fullName evidence="4">HPP family protein</fullName>
    </submittedName>
</protein>
<evidence type="ECO:0000256" key="2">
    <source>
        <dbReference type="SAM" id="Phobius"/>
    </source>
</evidence>
<evidence type="ECO:0000313" key="4">
    <source>
        <dbReference type="EMBL" id="MCX2723144.1"/>
    </source>
</evidence>
<dbReference type="PROSITE" id="PS51371">
    <property type="entry name" value="CBS"/>
    <property type="match status" value="2"/>
</dbReference>
<dbReference type="InterPro" id="IPR007065">
    <property type="entry name" value="HPP"/>
</dbReference>
<dbReference type="SUPFAM" id="SSF54631">
    <property type="entry name" value="CBS-domain pair"/>
    <property type="match status" value="1"/>
</dbReference>
<dbReference type="Proteomes" id="UP001300261">
    <property type="component" value="Unassembled WGS sequence"/>
</dbReference>
<proteinExistence type="predicted"/>
<dbReference type="Gene3D" id="3.10.580.10">
    <property type="entry name" value="CBS-domain"/>
    <property type="match status" value="1"/>
</dbReference>
<evidence type="ECO:0000313" key="5">
    <source>
        <dbReference type="Proteomes" id="UP001300261"/>
    </source>
</evidence>
<dbReference type="InterPro" id="IPR058581">
    <property type="entry name" value="TM_HPP"/>
</dbReference>
<dbReference type="InterPro" id="IPR046342">
    <property type="entry name" value="CBS_dom_sf"/>
</dbReference>
<gene>
    <name evidence="4" type="ORF">ON753_12280</name>
</gene>
<organism evidence="4 5">
    <name type="scientific">Roseibium salinum</name>
    <dbReference type="NCBI Taxonomy" id="1604349"/>
    <lineage>
        <taxon>Bacteria</taxon>
        <taxon>Pseudomonadati</taxon>
        <taxon>Pseudomonadota</taxon>
        <taxon>Alphaproteobacteria</taxon>
        <taxon>Hyphomicrobiales</taxon>
        <taxon>Stappiaceae</taxon>
        <taxon>Roseibium</taxon>
    </lineage>
</organism>
<feature type="transmembrane region" description="Helical" evidence="2">
    <location>
        <begin position="114"/>
        <end position="141"/>
    </location>
</feature>
<dbReference type="Pfam" id="PF04982">
    <property type="entry name" value="TM_HPP"/>
    <property type="match status" value="1"/>
</dbReference>
<evidence type="ECO:0000259" key="3">
    <source>
        <dbReference type="PROSITE" id="PS51371"/>
    </source>
</evidence>
<keyword evidence="1" id="KW-0129">CBS domain</keyword>
<feature type="domain" description="CBS" evidence="3">
    <location>
        <begin position="216"/>
        <end position="274"/>
    </location>
</feature>
<keyword evidence="2" id="KW-1133">Transmembrane helix</keyword>
<dbReference type="Pfam" id="PF00571">
    <property type="entry name" value="CBS"/>
    <property type="match status" value="2"/>
</dbReference>
<name>A0ABT3R1L5_9HYPH</name>
<feature type="domain" description="CBS" evidence="3">
    <location>
        <begin position="285"/>
        <end position="340"/>
    </location>
</feature>
<dbReference type="RefSeq" id="WP_265962892.1">
    <property type="nucleotide sequence ID" value="NZ_JAPEVI010000003.1"/>
</dbReference>
<keyword evidence="5" id="KW-1185">Reference proteome</keyword>
<dbReference type="InterPro" id="IPR000644">
    <property type="entry name" value="CBS_dom"/>
</dbReference>
<comment type="caution">
    <text evidence="4">The sequence shown here is derived from an EMBL/GenBank/DDBJ whole genome shotgun (WGS) entry which is preliminary data.</text>
</comment>
<evidence type="ECO:0000256" key="1">
    <source>
        <dbReference type="PROSITE-ProRule" id="PRU00703"/>
    </source>
</evidence>
<dbReference type="SMART" id="SM00116">
    <property type="entry name" value="CBS"/>
    <property type="match status" value="2"/>
</dbReference>
<accession>A0ABT3R1L5</accession>
<dbReference type="PANTHER" id="PTHR33741:SF5">
    <property type="entry name" value="TRANSMEMBRANE PROTEIN DDB_G0269096-RELATED"/>
    <property type="match status" value="1"/>
</dbReference>
<dbReference type="EMBL" id="JAPEVI010000003">
    <property type="protein sequence ID" value="MCX2723144.1"/>
    <property type="molecule type" value="Genomic_DNA"/>
</dbReference>
<keyword evidence="2" id="KW-0472">Membrane</keyword>
<feature type="transmembrane region" description="Helical" evidence="2">
    <location>
        <begin position="62"/>
        <end position="94"/>
    </location>
</feature>
<sequence length="344" mass="35669">MKATLGGAVGIAACALIAQASEGLGGLHLFLVAPLGASAVLVFAAPNSPLAQPWSAVAGNTLAAVCGVLAALFLEPWLAPAVAVGMAFAAMMLGRALHPPGGAVALLIALEPQLVAQAGALQVCLNVAVMTAALVATGLAYHRFSGRKYPLRNSLAKSAAAGNSRLGLSKDELTDLLARFHQSANLGAVDLGRLLAAAEEEAIHHRFGDTTCGEVMSRNIATVAPDAAFQEIVRRFRQTAEPALPVIGDDGRVVGVVTQQDVLAQLARCKNLRLFTPANSARDLMRAPDAVVEFDTPLGEVVTMMIRQRCQLVPVTENGVLKGLLTRSGLLDVILLSAAERKAA</sequence>
<feature type="transmembrane region" description="Helical" evidence="2">
    <location>
        <begin position="30"/>
        <end position="50"/>
    </location>
</feature>
<keyword evidence="2" id="KW-0812">Transmembrane</keyword>
<reference evidence="4 5" key="1">
    <citation type="journal article" date="2016" name="Int. J. Syst. Evol. Microbiol.">
        <title>Labrenzia salina sp. nov., isolated from the rhizosphere of the halophyte Arthrocnemum macrostachyum.</title>
        <authorList>
            <person name="Camacho M."/>
            <person name="Redondo-Gomez S."/>
            <person name="Rodriguez-Llorente I."/>
            <person name="Rohde M."/>
            <person name="Sproer C."/>
            <person name="Schumann P."/>
            <person name="Klenk H.P."/>
            <person name="Montero-Calasanz M.D.C."/>
        </authorList>
    </citation>
    <scope>NUCLEOTIDE SEQUENCE [LARGE SCALE GENOMIC DNA]</scope>
    <source>
        <strain evidence="4 5">DSM 29163</strain>
    </source>
</reference>